<organism evidence="1 2">
    <name type="scientific">Chaenocephalus aceratus</name>
    <name type="common">Blackfin icefish</name>
    <name type="synonym">Chaenichthys aceratus</name>
    <dbReference type="NCBI Taxonomy" id="36190"/>
    <lineage>
        <taxon>Eukaryota</taxon>
        <taxon>Metazoa</taxon>
        <taxon>Chordata</taxon>
        <taxon>Craniata</taxon>
        <taxon>Vertebrata</taxon>
        <taxon>Euteleostomi</taxon>
        <taxon>Actinopterygii</taxon>
        <taxon>Neopterygii</taxon>
        <taxon>Teleostei</taxon>
        <taxon>Neoteleostei</taxon>
        <taxon>Acanthomorphata</taxon>
        <taxon>Eupercaria</taxon>
        <taxon>Perciformes</taxon>
        <taxon>Notothenioidei</taxon>
        <taxon>Channichthyidae</taxon>
        <taxon>Chaenocephalus</taxon>
    </lineage>
</organism>
<comment type="caution">
    <text evidence="1">The sequence shown here is derived from an EMBL/GenBank/DDBJ whole genome shotgun (WGS) entry which is preliminary data.</text>
</comment>
<feature type="non-terminal residue" evidence="1">
    <location>
        <position position="1"/>
    </location>
</feature>
<dbReference type="Proteomes" id="UP001057452">
    <property type="component" value="Chromosome 4"/>
</dbReference>
<accession>A0ACB9XRF0</accession>
<reference evidence="1" key="1">
    <citation type="submission" date="2022-05" db="EMBL/GenBank/DDBJ databases">
        <title>Chromosome-level genome of Chaenocephalus aceratus.</title>
        <authorList>
            <person name="Park H."/>
        </authorList>
    </citation>
    <scope>NUCLEOTIDE SEQUENCE</scope>
    <source>
        <strain evidence="1">KU_202001</strain>
    </source>
</reference>
<name>A0ACB9XRF0_CHAAC</name>
<proteinExistence type="predicted"/>
<gene>
    <name evidence="1" type="ORF">KUCAC02_023378</name>
</gene>
<evidence type="ECO:0000313" key="2">
    <source>
        <dbReference type="Proteomes" id="UP001057452"/>
    </source>
</evidence>
<evidence type="ECO:0000313" key="1">
    <source>
        <dbReference type="EMBL" id="KAI4829332.1"/>
    </source>
</evidence>
<feature type="non-terminal residue" evidence="1">
    <location>
        <position position="51"/>
    </location>
</feature>
<protein>
    <submittedName>
        <fullName evidence="1">Uncharacterized protein</fullName>
    </submittedName>
</protein>
<dbReference type="EMBL" id="CM043788">
    <property type="protein sequence ID" value="KAI4829332.1"/>
    <property type="molecule type" value="Genomic_DNA"/>
</dbReference>
<sequence length="51" mass="5439">ASPPGMLLKPKYGRFRNESVTSGDLMHSLAMSGKVVATPVVSATSLPIYLY</sequence>
<keyword evidence="2" id="KW-1185">Reference proteome</keyword>